<organism evidence="3 4">
    <name type="scientific">Acinetobacter calcoaceticus</name>
    <dbReference type="NCBI Taxonomy" id="471"/>
    <lineage>
        <taxon>Bacteria</taxon>
        <taxon>Pseudomonadati</taxon>
        <taxon>Pseudomonadota</taxon>
        <taxon>Gammaproteobacteria</taxon>
        <taxon>Moraxellales</taxon>
        <taxon>Moraxellaceae</taxon>
        <taxon>Acinetobacter</taxon>
        <taxon>Acinetobacter calcoaceticus/baumannii complex</taxon>
    </lineage>
</organism>
<keyword evidence="1" id="KW-0732">Signal</keyword>
<name>A0A4R1XX03_ACICA</name>
<dbReference type="Proteomes" id="UP000294963">
    <property type="component" value="Unassembled WGS sequence"/>
</dbReference>
<evidence type="ECO:0000313" key="3">
    <source>
        <dbReference type="EMBL" id="TCM69167.1"/>
    </source>
</evidence>
<evidence type="ECO:0000259" key="2">
    <source>
        <dbReference type="Pfam" id="PF00419"/>
    </source>
</evidence>
<dbReference type="Pfam" id="PF00419">
    <property type="entry name" value="Fimbrial"/>
    <property type="match status" value="1"/>
</dbReference>
<accession>A0A4R1XX03</accession>
<reference evidence="3 4" key="1">
    <citation type="submission" date="2019-03" db="EMBL/GenBank/DDBJ databases">
        <title>Genomic analyses of the natural microbiome of Caenorhabditis elegans.</title>
        <authorList>
            <person name="Samuel B."/>
        </authorList>
    </citation>
    <scope>NUCLEOTIDE SEQUENCE [LARGE SCALE GENOMIC DNA]</scope>
    <source>
        <strain evidence="3 4">JUb89</strain>
    </source>
</reference>
<comment type="caution">
    <text evidence="3">The sequence shown here is derived from an EMBL/GenBank/DDBJ whole genome shotgun (WGS) entry which is preliminary data.</text>
</comment>
<dbReference type="Gene3D" id="2.60.40.1090">
    <property type="entry name" value="Fimbrial-type adhesion domain"/>
    <property type="match status" value="1"/>
</dbReference>
<keyword evidence="4" id="KW-1185">Reference proteome</keyword>
<dbReference type="OrthoDB" id="8875995at2"/>
<dbReference type="GO" id="GO:0007155">
    <property type="term" value="P:cell adhesion"/>
    <property type="evidence" value="ECO:0007669"/>
    <property type="project" value="InterPro"/>
</dbReference>
<sequence length="431" mass="46158">MKPKITTLILLFILCSSLLAMSVQANCNRINPYMWTGDNAATPLPFGVINLSNAYLQPVGTLLDKIVVPPTNYDFGGTTGTTVMWDCASTDLPNIEFLVATNGDDALGGYWDLGTRDGIPDTYATYFSYVGLRLTMDQVVVSRKWKSIPVKNYTINPISRRIEIRLQDIPTMTAELYRVSQLPTAGVIGGACGQTGVAIGQYSNCAQPNAYIQLKGPGLVHDYPGEDSARRFQFWGVANGIPYGMWRGGNVLRNDPTCVARNATPLVNFDPISTAELLANQSVQSDFDASIECSNTAVSGTSRRQVAIGLQASPGAYTAAKKLGLINPQNGVTALVSDQYDDHKMAKGVGIFLKSASGREQNFIGQPGLTGGGANAGWYPVLNGAQPDGSSPSGFRSYILRYTAVLKKLPGNNPVQAGKVRATASVLVKLQ</sequence>
<dbReference type="InterPro" id="IPR000259">
    <property type="entry name" value="Adhesion_dom_fimbrial"/>
</dbReference>
<dbReference type="EMBL" id="SLVJ01000003">
    <property type="protein sequence ID" value="TCM69167.1"/>
    <property type="molecule type" value="Genomic_DNA"/>
</dbReference>
<dbReference type="InterPro" id="IPR008966">
    <property type="entry name" value="Adhesion_dom_sf"/>
</dbReference>
<dbReference type="InterPro" id="IPR036937">
    <property type="entry name" value="Adhesion_dom_fimbrial_sf"/>
</dbReference>
<dbReference type="PIRSF" id="PIRSF029766">
    <property type="entry name" value="UCP029766"/>
    <property type="match status" value="1"/>
</dbReference>
<proteinExistence type="predicted"/>
<dbReference type="AlphaFoldDB" id="A0A4R1XX03"/>
<dbReference type="SUPFAM" id="SSF49401">
    <property type="entry name" value="Bacterial adhesins"/>
    <property type="match status" value="1"/>
</dbReference>
<evidence type="ECO:0000256" key="1">
    <source>
        <dbReference type="SAM" id="SignalP"/>
    </source>
</evidence>
<feature type="domain" description="Fimbrial-type adhesion" evidence="2">
    <location>
        <begin position="249"/>
        <end position="431"/>
    </location>
</feature>
<dbReference type="GO" id="GO:0009289">
    <property type="term" value="C:pilus"/>
    <property type="evidence" value="ECO:0007669"/>
    <property type="project" value="InterPro"/>
</dbReference>
<evidence type="ECO:0000313" key="4">
    <source>
        <dbReference type="Proteomes" id="UP000294963"/>
    </source>
</evidence>
<feature type="signal peptide" evidence="1">
    <location>
        <begin position="1"/>
        <end position="25"/>
    </location>
</feature>
<protein>
    <submittedName>
        <fullName evidence="3">Fimbrial protein</fullName>
    </submittedName>
</protein>
<feature type="chain" id="PRO_5020465721" evidence="1">
    <location>
        <begin position="26"/>
        <end position="431"/>
    </location>
</feature>
<dbReference type="InterPro" id="IPR011228">
    <property type="entry name" value="UCP029766"/>
</dbReference>
<gene>
    <name evidence="3" type="ORF">EC844_103112</name>
</gene>